<dbReference type="KEGG" id="vg:10328394"/>
<sequence>MNLNELPDMSDALKKVQQFNEKKKLDPVGKEDDDVNNDGKVDSSDSYLKNRRKTVKAAIAKEAYTVTNADKKGNTKAYQNYKAGMKGKDGKPLYKAADHMKEEEQLDEMMPISMMRNMSGMSGSQMGIKTGGGNPLGLTGNKTSAGGGKTFTTNSRLLARNPASYIRGTIPGKSKGGKVKTRKEAWEYLDNNVDEILEWFDGEGVDVDTLTEEQLQEILGGLVGGLMNTGKKGGFLKGATTGIGGLAGKAMGNSLLGFSKGGKVKKKMKKEAFAFSEEEEALLEEHGAEIDELTEEQLIDFFVEAIEDLAVDQEDLLEICEAIEEVELLDEASDKYYDSAVKASKDAAKRQRPSRVERMKGAAKKAAGAVKAGVKGAAKKAIGAGARAAGHAKGEFEAQRIKSKRAAMERTPAKKKEKKSDDDGTGGKLDALLKDTRGTSSSSSSSGGGGERDAGSEARERLKSKKKGPGLLRRLGSAVKSGLKKAVGKTARAVSSGSDKLAKRMNEDYDKIAHLHESGLFSIEEIENVIEEGYKPIDKKKETKMYRRAGNLSREALSKGMSTKEGSKAQDKSGKIVSAISRQKEKERFDKMVDHDARK</sequence>
<organism evidence="2 3">
    <name type="scientific">Synechococcus phage Syn19</name>
    <dbReference type="NCBI Taxonomy" id="445684"/>
    <lineage>
        <taxon>Viruses</taxon>
        <taxon>Duplodnaviria</taxon>
        <taxon>Heunggongvirae</taxon>
        <taxon>Uroviricota</taxon>
        <taxon>Caudoviricetes</taxon>
        <taxon>Pantevenvirales</taxon>
        <taxon>Kyanoviridae</taxon>
        <taxon>Pontusvirus</taxon>
        <taxon>Pontusvirus syn19</taxon>
    </lineage>
</organism>
<evidence type="ECO:0000313" key="3">
    <source>
        <dbReference type="Proteomes" id="UP000006535"/>
    </source>
</evidence>
<gene>
    <name evidence="2" type="primary">gp185</name>
    <name evidence="2" type="ORF">Syn19_175</name>
</gene>
<feature type="compositionally biased region" description="Basic and acidic residues" evidence="1">
    <location>
        <begin position="565"/>
        <end position="574"/>
    </location>
</feature>
<feature type="region of interest" description="Disordered" evidence="1">
    <location>
        <begin position="550"/>
        <end position="599"/>
    </location>
</feature>
<dbReference type="Proteomes" id="UP000006535">
    <property type="component" value="Segment"/>
</dbReference>
<reference evidence="2 3" key="1">
    <citation type="journal article" date="2010" name="Environ. Microbiol.">
        <title>Genomic analysis of oceanic cyanobacterial myoviruses compared with T4-like myoviruses from diverse hosts and environments.</title>
        <authorList>
            <person name="Sullivan M.B."/>
            <person name="Huang K.H."/>
            <person name="Ignacio-Espinoza J.C."/>
            <person name="Berlin A.M."/>
            <person name="Kelly L."/>
            <person name="Weigele P.R."/>
            <person name="DeFrancesco A.S."/>
            <person name="Kern S.E."/>
            <person name="Thompson L.R."/>
            <person name="Young S."/>
            <person name="Yandava C."/>
            <person name="Fu R."/>
            <person name="Krastins B."/>
            <person name="Chase M."/>
            <person name="Sarracino D."/>
            <person name="Osburne M.S."/>
            <person name="Henn M.R."/>
            <person name="Chisholm S.W."/>
        </authorList>
    </citation>
    <scope>NUCLEOTIDE SEQUENCE [LARGE SCALE GENOMIC DNA]</scope>
    <source>
        <strain evidence="2">Syn19</strain>
    </source>
</reference>
<feature type="region of interest" description="Disordered" evidence="1">
    <location>
        <begin position="1"/>
        <end position="51"/>
    </location>
</feature>
<keyword evidence="3" id="KW-1185">Reference proteome</keyword>
<feature type="region of interest" description="Disordered" evidence="1">
    <location>
        <begin position="388"/>
        <end position="497"/>
    </location>
</feature>
<feature type="compositionally biased region" description="Basic and acidic residues" evidence="1">
    <location>
        <begin position="20"/>
        <end position="30"/>
    </location>
</feature>
<evidence type="ECO:0000313" key="2">
    <source>
        <dbReference type="EMBL" id="ADO99382.1"/>
    </source>
</evidence>
<feature type="compositionally biased region" description="Basic and acidic residues" evidence="1">
    <location>
        <begin position="392"/>
        <end position="422"/>
    </location>
</feature>
<dbReference type="GeneID" id="10328394"/>
<dbReference type="OrthoDB" id="5152at10239"/>
<protein>
    <submittedName>
        <fullName evidence="2">Gp185</fullName>
    </submittedName>
</protein>
<dbReference type="EMBL" id="GU071106">
    <property type="protein sequence ID" value="ADO99382.1"/>
    <property type="molecule type" value="Genomic_DNA"/>
</dbReference>
<proteinExistence type="predicted"/>
<dbReference type="RefSeq" id="YP_004324008.1">
    <property type="nucleotide sequence ID" value="NC_015286.1"/>
</dbReference>
<feature type="compositionally biased region" description="Basic and acidic residues" evidence="1">
    <location>
        <begin position="450"/>
        <end position="461"/>
    </location>
</feature>
<evidence type="ECO:0000256" key="1">
    <source>
        <dbReference type="SAM" id="MobiDB-lite"/>
    </source>
</evidence>
<feature type="compositionally biased region" description="Basic and acidic residues" evidence="1">
    <location>
        <begin position="582"/>
        <end position="599"/>
    </location>
</feature>
<accession>E3SQE0</accession>
<name>E3SQE0_9CAUD</name>